<dbReference type="CDD" id="cd03254">
    <property type="entry name" value="ABCC_Glucan_exporter_like"/>
    <property type="match status" value="1"/>
</dbReference>
<feature type="transmembrane region" description="Helical" evidence="12">
    <location>
        <begin position="51"/>
        <end position="69"/>
    </location>
</feature>
<evidence type="ECO:0000256" key="3">
    <source>
        <dbReference type="ARBA" id="ARBA00022692"/>
    </source>
</evidence>
<dbReference type="InterPro" id="IPR003593">
    <property type="entry name" value="AAA+_ATPase"/>
</dbReference>
<dbReference type="PANTHER" id="PTHR43394">
    <property type="entry name" value="ATP-DEPENDENT PERMEASE MDL1, MITOCHONDRIAL"/>
    <property type="match status" value="1"/>
</dbReference>
<evidence type="ECO:0000313" key="15">
    <source>
        <dbReference type="EMBL" id="SEG68641.1"/>
    </source>
</evidence>
<evidence type="ECO:0000256" key="5">
    <source>
        <dbReference type="ARBA" id="ARBA00022840"/>
    </source>
</evidence>
<evidence type="ECO:0000256" key="4">
    <source>
        <dbReference type="ARBA" id="ARBA00022741"/>
    </source>
</evidence>
<feature type="transmembrane region" description="Helical" evidence="12">
    <location>
        <begin position="329"/>
        <end position="354"/>
    </location>
</feature>
<dbReference type="GO" id="GO:0015421">
    <property type="term" value="F:ABC-type oligopeptide transporter activity"/>
    <property type="evidence" value="ECO:0007669"/>
    <property type="project" value="TreeGrafter"/>
</dbReference>
<dbReference type="PROSITE" id="PS00211">
    <property type="entry name" value="ABC_TRANSPORTER_1"/>
    <property type="match status" value="1"/>
</dbReference>
<sequence>MTQPTTIRRPPLAGAVGAGRALGGGLPPPAVLDLRGSVRRLARTLRPDRRLIAATAGCSVISVGLAVLGPRQLGKATDVIITGHIGGQLRPGVTKSAAIAHLRATGDGRVADVVSALPVVPGRGIDFSRLGAVLLVALLLYAGSAVFGIVQTRLTARVVQRVGFRLREEVEAKLSRLPLSYFDVQPRGDVLSRATNDMDNLTQTMQQTLSQLLTSILTIAGVVAVMFWVSWLLALVALTTVPLCLLGSARIGRRAQPHFVTQWATTGRLNGHIEETYAGHTVVRVFGLEEEARQTFDRHNRELRRVSFRAQLASGVIQPTMLFLANINFVLVAVSGGLFATAGMVTLGSVQAFIQYSRQLSQPITQVATMSNLLQSGIASAERIFQLLDTDEQPPDPDPAVRPAAVRGRIVFEDVSFRYTPDEPLIEHLSFTAEPGQTVAIVGPTGAGKTTLVNLLMRFYDLTGGRITVDGVDIATMTREDVRRGIGMVLQDTWLFRGTVADNIAYGAHDPAPERIERAAHAAHVDHFVRAMPDGYRTTLDAEGTNLSAGERQLVTIARAFLVQPSILILDEATSSVDTRTEVLIQRAMNTLRAGRTSFVIAHRLSTIRDADLILVMEAGRIVEQGTHERLCAAGGPYARLHAAQFTGAERGSG</sequence>
<dbReference type="PROSITE" id="PS50893">
    <property type="entry name" value="ABC_TRANSPORTER_2"/>
    <property type="match status" value="1"/>
</dbReference>
<dbReference type="InterPro" id="IPR039421">
    <property type="entry name" value="Type_1_exporter"/>
</dbReference>
<dbReference type="Gene3D" id="1.20.1560.10">
    <property type="entry name" value="ABC transporter type 1, transmembrane domain"/>
    <property type="match status" value="1"/>
</dbReference>
<dbReference type="InterPro" id="IPR017871">
    <property type="entry name" value="ABC_transporter-like_CS"/>
</dbReference>
<comment type="subcellular location">
    <subcellularLocation>
        <location evidence="1">Cell membrane</location>
        <topology evidence="1">Multi-pass membrane protein</topology>
    </subcellularLocation>
</comment>
<dbReference type="InterPro" id="IPR036640">
    <property type="entry name" value="ABC1_TM_sf"/>
</dbReference>
<evidence type="ECO:0000256" key="6">
    <source>
        <dbReference type="ARBA" id="ARBA00022989"/>
    </source>
</evidence>
<dbReference type="InterPro" id="IPR011527">
    <property type="entry name" value="ABC1_TM_dom"/>
</dbReference>
<keyword evidence="2" id="KW-0813">Transport</keyword>
<dbReference type="RefSeq" id="WP_103887222.1">
    <property type="nucleotide sequence ID" value="NZ_FNVU01000008.1"/>
</dbReference>
<keyword evidence="4" id="KW-0547">Nucleotide-binding</keyword>
<protein>
    <recommendedName>
        <fullName evidence="10">Fatty acid ABC transporter ATP-binding/permease protein</fullName>
    </recommendedName>
</protein>
<feature type="domain" description="ABC transmembrane type-1" evidence="14">
    <location>
        <begin position="53"/>
        <end position="376"/>
    </location>
</feature>
<evidence type="ECO:0000256" key="12">
    <source>
        <dbReference type="SAM" id="Phobius"/>
    </source>
</evidence>
<evidence type="ECO:0000256" key="9">
    <source>
        <dbReference type="ARBA" id="ARBA00061644"/>
    </source>
</evidence>
<feature type="transmembrane region" description="Helical" evidence="12">
    <location>
        <begin position="212"/>
        <end position="238"/>
    </location>
</feature>
<evidence type="ECO:0000256" key="10">
    <source>
        <dbReference type="ARBA" id="ARBA00071747"/>
    </source>
</evidence>
<evidence type="ECO:0000259" key="14">
    <source>
        <dbReference type="PROSITE" id="PS50929"/>
    </source>
</evidence>
<dbReference type="GO" id="GO:0016887">
    <property type="term" value="F:ATP hydrolysis activity"/>
    <property type="evidence" value="ECO:0007669"/>
    <property type="project" value="InterPro"/>
</dbReference>
<dbReference type="OrthoDB" id="9806127at2"/>
<proteinExistence type="inferred from homology"/>
<evidence type="ECO:0000256" key="7">
    <source>
        <dbReference type="ARBA" id="ARBA00023136"/>
    </source>
</evidence>
<evidence type="ECO:0000256" key="8">
    <source>
        <dbReference type="ARBA" id="ARBA00055053"/>
    </source>
</evidence>
<dbReference type="GO" id="GO:0005524">
    <property type="term" value="F:ATP binding"/>
    <property type="evidence" value="ECO:0007669"/>
    <property type="project" value="UniProtKB-KW"/>
</dbReference>
<evidence type="ECO:0000259" key="13">
    <source>
        <dbReference type="PROSITE" id="PS50893"/>
    </source>
</evidence>
<dbReference type="InterPro" id="IPR003439">
    <property type="entry name" value="ABC_transporter-like_ATP-bd"/>
</dbReference>
<dbReference type="Gene3D" id="3.40.50.300">
    <property type="entry name" value="P-loop containing nucleotide triphosphate hydrolases"/>
    <property type="match status" value="1"/>
</dbReference>
<dbReference type="InterPro" id="IPR027417">
    <property type="entry name" value="P-loop_NTPase"/>
</dbReference>
<accession>A0A1H6C6Q2</accession>
<evidence type="ECO:0000256" key="11">
    <source>
        <dbReference type="SAM" id="MobiDB-lite"/>
    </source>
</evidence>
<dbReference type="Pfam" id="PF00005">
    <property type="entry name" value="ABC_tran"/>
    <property type="match status" value="1"/>
</dbReference>
<feature type="region of interest" description="Disordered" evidence="11">
    <location>
        <begin position="1"/>
        <end position="20"/>
    </location>
</feature>
<dbReference type="GO" id="GO:0005886">
    <property type="term" value="C:plasma membrane"/>
    <property type="evidence" value="ECO:0007669"/>
    <property type="project" value="UniProtKB-SubCell"/>
</dbReference>
<evidence type="ECO:0000256" key="2">
    <source>
        <dbReference type="ARBA" id="ARBA00022448"/>
    </source>
</evidence>
<dbReference type="AlphaFoldDB" id="A0A1H6C6Q2"/>
<dbReference type="SUPFAM" id="SSF90123">
    <property type="entry name" value="ABC transporter transmembrane region"/>
    <property type="match status" value="1"/>
</dbReference>
<keyword evidence="16" id="KW-1185">Reference proteome</keyword>
<feature type="transmembrane region" description="Helical" evidence="12">
    <location>
        <begin position="130"/>
        <end position="150"/>
    </location>
</feature>
<keyword evidence="5 15" id="KW-0067">ATP-binding</keyword>
<dbReference type="EMBL" id="FNVU01000008">
    <property type="protein sequence ID" value="SEG68641.1"/>
    <property type="molecule type" value="Genomic_DNA"/>
</dbReference>
<dbReference type="SUPFAM" id="SSF52540">
    <property type="entry name" value="P-loop containing nucleoside triphosphate hydrolases"/>
    <property type="match status" value="1"/>
</dbReference>
<keyword evidence="6 12" id="KW-1133">Transmembrane helix</keyword>
<dbReference type="PROSITE" id="PS50929">
    <property type="entry name" value="ABC_TM1F"/>
    <property type="match status" value="1"/>
</dbReference>
<feature type="domain" description="ABC transporter" evidence="13">
    <location>
        <begin position="410"/>
        <end position="644"/>
    </location>
</feature>
<organism evidence="15 16">
    <name type="scientific">Actinacidiphila yanglinensis</name>
    <dbReference type="NCBI Taxonomy" id="310779"/>
    <lineage>
        <taxon>Bacteria</taxon>
        <taxon>Bacillati</taxon>
        <taxon>Actinomycetota</taxon>
        <taxon>Actinomycetes</taxon>
        <taxon>Kitasatosporales</taxon>
        <taxon>Streptomycetaceae</taxon>
        <taxon>Actinacidiphila</taxon>
    </lineage>
</organism>
<reference evidence="15 16" key="1">
    <citation type="submission" date="2016-10" db="EMBL/GenBank/DDBJ databases">
        <authorList>
            <person name="de Groot N.N."/>
        </authorList>
    </citation>
    <scope>NUCLEOTIDE SEQUENCE [LARGE SCALE GENOMIC DNA]</scope>
    <source>
        <strain evidence="15 16">CGMCC 4.2023</strain>
    </source>
</reference>
<keyword evidence="3 12" id="KW-0812">Transmembrane</keyword>
<evidence type="ECO:0000256" key="1">
    <source>
        <dbReference type="ARBA" id="ARBA00004651"/>
    </source>
</evidence>
<dbReference type="Proteomes" id="UP000236754">
    <property type="component" value="Unassembled WGS sequence"/>
</dbReference>
<dbReference type="FunFam" id="3.40.50.300:FF:000287">
    <property type="entry name" value="Multidrug ABC transporter ATP-binding protein"/>
    <property type="match status" value="1"/>
</dbReference>
<comment type="similarity">
    <text evidence="9">Belongs to the ABC transporter superfamily. Lipid exporter (TC 3.A.1.106) family.</text>
</comment>
<comment type="function">
    <text evidence="8">ABC transporter involved in fatty acid import. Transmembrane domains (TMD) form a pore in the membrane and the ATP-binding domain (NBD) is responsible for energy generation.</text>
</comment>
<name>A0A1H6C6Q2_9ACTN</name>
<dbReference type="SMART" id="SM00382">
    <property type="entry name" value="AAA"/>
    <property type="match status" value="1"/>
</dbReference>
<dbReference type="Pfam" id="PF00664">
    <property type="entry name" value="ABC_membrane"/>
    <property type="match status" value="1"/>
</dbReference>
<evidence type="ECO:0000313" key="16">
    <source>
        <dbReference type="Proteomes" id="UP000236754"/>
    </source>
</evidence>
<gene>
    <name evidence="15" type="ORF">SAMN05216223_108112</name>
</gene>
<keyword evidence="7 12" id="KW-0472">Membrane</keyword>
<dbReference type="PANTHER" id="PTHR43394:SF1">
    <property type="entry name" value="ATP-BINDING CASSETTE SUB-FAMILY B MEMBER 10, MITOCHONDRIAL"/>
    <property type="match status" value="1"/>
</dbReference>
<dbReference type="CDD" id="cd18547">
    <property type="entry name" value="ABC_6TM_Tm288_like"/>
    <property type="match status" value="1"/>
</dbReference>